<gene>
    <name evidence="3" type="ORF">CSIM01_08401</name>
</gene>
<evidence type="ECO:0000256" key="1">
    <source>
        <dbReference type="SAM" id="MobiDB-lite"/>
    </source>
</evidence>
<dbReference type="GO" id="GO:0043161">
    <property type="term" value="P:proteasome-mediated ubiquitin-dependent protein catabolic process"/>
    <property type="evidence" value="ECO:0007669"/>
    <property type="project" value="TreeGrafter"/>
</dbReference>
<feature type="compositionally biased region" description="Low complexity" evidence="1">
    <location>
        <begin position="576"/>
        <end position="587"/>
    </location>
</feature>
<sequence>MDVSAQDDRPSQGKKYTLNQTQERAVRRLLFLCALVFNALTVTLVIFLCVGAWTKSGGLRSSKGINREAHLATWSAAYVRRWPADETTVVFSWHLSSYCYSHLGREACIRRAPGAPFDLEDIMDDVELAIGGGSTYSSSRGTFPALESQGIDLGTASKVTSSKNAFIAYIIFMVVIACLWSWHFFVNTILGAPNCDQFLAVSFTLAGAALLFASATTTRAALKADGILAQYESVFKYHSAGTSTLVVTWIASASHFLAVTIYTVAAAIGKRLRKSDRCPLESELSDMRPTHDVRREREAEVPAEVDRDDSYTRRLEAFMRVRGQRRRSELNSFRMNRNSGEYQRTDANGDTWVPVYSSPDPIATRAPLSFAVTLPSPVGGQTRALIAPNGETLHIHHAGTETSFPLPERVLAQAGAPTALPTPRSSASSSASQTLSWRLPLATSLAARSGSTSLADDPVPWTARDLLPGSAVACRRCAAVVVPGGNAGEWKDLPSENWAEMMDFWHCHKPSTSHEDEHEHGANGEGKEKDDHEHLTRRGYGANSSIAAQPGVGMVDLTSFLFCEADCVGLKFSLPSSDAAPPASSSSEVLAGAEGRDSDSATDPTQPAPRMLNIACSACASHLGFFNVAISSVVLLKWQVSCQSSTSHPTATATALPSSTDCLGATLIATLSRSGSSKSVVVPAFRSTQNLASSSSSGGGEAVPPALHLWILNSNITYASSSFPSSSSSSSSSPHRRTKRAAIKLLYKEISQAEADDMLESMTSDVQEVNLPLPAIVAAAEGLKRSSGLLPPAERVFKGWNVGLLDKWEPASLS</sequence>
<accession>A0A135SYE9</accession>
<comment type="caution">
    <text evidence="3">The sequence shown here is derived from an EMBL/GenBank/DDBJ whole genome shotgun (WGS) entry which is preliminary data.</text>
</comment>
<evidence type="ECO:0000256" key="2">
    <source>
        <dbReference type="SAM" id="Phobius"/>
    </source>
</evidence>
<dbReference type="PANTHER" id="PTHR31531:SF2">
    <property type="entry name" value="E3 UBIQUITIN-PROTEIN LIGASE E3D"/>
    <property type="match status" value="1"/>
</dbReference>
<keyword evidence="4" id="KW-1185">Reference proteome</keyword>
<dbReference type="PANTHER" id="PTHR31531">
    <property type="entry name" value="E3 UBIQUITIN-PROTEIN LIGASE E3D FAMILY MEMBER"/>
    <property type="match status" value="1"/>
</dbReference>
<name>A0A135SYE9_9PEZI</name>
<dbReference type="GO" id="GO:0051865">
    <property type="term" value="P:protein autoubiquitination"/>
    <property type="evidence" value="ECO:0007669"/>
    <property type="project" value="TreeGrafter"/>
</dbReference>
<proteinExistence type="predicted"/>
<feature type="compositionally biased region" description="Basic and acidic residues" evidence="1">
    <location>
        <begin position="512"/>
        <end position="533"/>
    </location>
</feature>
<feature type="region of interest" description="Disordered" evidence="1">
    <location>
        <begin position="510"/>
        <end position="533"/>
    </location>
</feature>
<dbReference type="GO" id="GO:0005634">
    <property type="term" value="C:nucleus"/>
    <property type="evidence" value="ECO:0007669"/>
    <property type="project" value="TreeGrafter"/>
</dbReference>
<dbReference type="GO" id="GO:0031624">
    <property type="term" value="F:ubiquitin conjugating enzyme binding"/>
    <property type="evidence" value="ECO:0007669"/>
    <property type="project" value="TreeGrafter"/>
</dbReference>
<feature type="transmembrane region" description="Helical" evidence="2">
    <location>
        <begin position="198"/>
        <end position="222"/>
    </location>
</feature>
<evidence type="ECO:0000313" key="4">
    <source>
        <dbReference type="Proteomes" id="UP000070328"/>
    </source>
</evidence>
<dbReference type="OrthoDB" id="4832613at2759"/>
<dbReference type="EMBL" id="JFBX01000356">
    <property type="protein sequence ID" value="KXH40914.1"/>
    <property type="molecule type" value="Genomic_DNA"/>
</dbReference>
<dbReference type="GO" id="GO:0005829">
    <property type="term" value="C:cytosol"/>
    <property type="evidence" value="ECO:0007669"/>
    <property type="project" value="TreeGrafter"/>
</dbReference>
<dbReference type="Proteomes" id="UP000070328">
    <property type="component" value="Unassembled WGS sequence"/>
</dbReference>
<dbReference type="GO" id="GO:0000151">
    <property type="term" value="C:ubiquitin ligase complex"/>
    <property type="evidence" value="ECO:0007669"/>
    <property type="project" value="TreeGrafter"/>
</dbReference>
<reference evidence="3 4" key="1">
    <citation type="submission" date="2014-02" db="EMBL/GenBank/DDBJ databases">
        <title>The genome sequence of Colletotrichum simmondsii CBS122122.</title>
        <authorList>
            <person name="Baroncelli R."/>
            <person name="Thon M.R."/>
        </authorList>
    </citation>
    <scope>NUCLEOTIDE SEQUENCE [LARGE SCALE GENOMIC DNA]</scope>
    <source>
        <strain evidence="3 4">CBS122122</strain>
    </source>
</reference>
<feature type="transmembrane region" description="Helical" evidence="2">
    <location>
        <begin position="29"/>
        <end position="53"/>
    </location>
</feature>
<organism evidence="3 4">
    <name type="scientific">Colletotrichum simmondsii</name>
    <dbReference type="NCBI Taxonomy" id="703756"/>
    <lineage>
        <taxon>Eukaryota</taxon>
        <taxon>Fungi</taxon>
        <taxon>Dikarya</taxon>
        <taxon>Ascomycota</taxon>
        <taxon>Pezizomycotina</taxon>
        <taxon>Sordariomycetes</taxon>
        <taxon>Hypocreomycetidae</taxon>
        <taxon>Glomerellales</taxon>
        <taxon>Glomerellaceae</taxon>
        <taxon>Colletotrichum</taxon>
        <taxon>Colletotrichum acutatum species complex</taxon>
    </lineage>
</organism>
<evidence type="ECO:0000313" key="3">
    <source>
        <dbReference type="EMBL" id="KXH40914.1"/>
    </source>
</evidence>
<dbReference type="InterPro" id="IPR019193">
    <property type="entry name" value="UBQ-conj_enz_E2-bd_prot"/>
</dbReference>
<dbReference type="AlphaFoldDB" id="A0A135SYE9"/>
<keyword evidence="2" id="KW-0472">Membrane</keyword>
<feature type="region of interest" description="Disordered" evidence="1">
    <location>
        <begin position="576"/>
        <end position="606"/>
    </location>
</feature>
<keyword evidence="2" id="KW-1133">Transmembrane helix</keyword>
<protein>
    <submittedName>
        <fullName evidence="3">Uncharacterized protein</fullName>
    </submittedName>
</protein>
<feature type="region of interest" description="Disordered" evidence="1">
    <location>
        <begin position="286"/>
        <end position="305"/>
    </location>
</feature>
<dbReference type="GO" id="GO:0030332">
    <property type="term" value="F:cyclin binding"/>
    <property type="evidence" value="ECO:0007669"/>
    <property type="project" value="TreeGrafter"/>
</dbReference>
<keyword evidence="2" id="KW-0812">Transmembrane</keyword>
<dbReference type="GO" id="GO:0006513">
    <property type="term" value="P:protein monoubiquitination"/>
    <property type="evidence" value="ECO:0007669"/>
    <property type="project" value="TreeGrafter"/>
</dbReference>
<feature type="transmembrane region" description="Helical" evidence="2">
    <location>
        <begin position="243"/>
        <end position="268"/>
    </location>
</feature>
<dbReference type="Pfam" id="PF09814">
    <property type="entry name" value="HECT_2"/>
    <property type="match status" value="1"/>
</dbReference>
<dbReference type="GO" id="GO:0061630">
    <property type="term" value="F:ubiquitin protein ligase activity"/>
    <property type="evidence" value="ECO:0007669"/>
    <property type="project" value="TreeGrafter"/>
</dbReference>
<dbReference type="GO" id="GO:0000209">
    <property type="term" value="P:protein polyubiquitination"/>
    <property type="evidence" value="ECO:0007669"/>
    <property type="project" value="TreeGrafter"/>
</dbReference>
<feature type="transmembrane region" description="Helical" evidence="2">
    <location>
        <begin position="166"/>
        <end position="186"/>
    </location>
</feature>